<protein>
    <recommendedName>
        <fullName evidence="1">DUF8211 domain-containing protein</fullName>
    </recommendedName>
</protein>
<proteinExistence type="predicted"/>
<comment type="caution">
    <text evidence="2">The sequence shown here is derived from an EMBL/GenBank/DDBJ whole genome shotgun (WGS) entry which is preliminary data.</text>
</comment>
<evidence type="ECO:0000259" key="1">
    <source>
        <dbReference type="Pfam" id="PF26638"/>
    </source>
</evidence>
<dbReference type="EMBL" id="LLXI01006032">
    <property type="protein sequence ID" value="PKY61883.1"/>
    <property type="molecule type" value="Genomic_DNA"/>
</dbReference>
<dbReference type="InterPro" id="IPR058524">
    <property type="entry name" value="DUF8211"/>
</dbReference>
<evidence type="ECO:0000313" key="2">
    <source>
        <dbReference type="EMBL" id="PKY61883.1"/>
    </source>
</evidence>
<evidence type="ECO:0000313" key="3">
    <source>
        <dbReference type="Proteomes" id="UP000234323"/>
    </source>
</evidence>
<sequence length="206" mass="24445">MPSIGDLTNSIKRRICHNKKFLSSDIRAVSIPINHVQYKKAREIPWQNDYKFLLPYDSRLIPTVAPYNPKPKGFIPVKYQNIIPRDPIYSTDGTFIIPGSREWFTYMNNLEKRIRSEDAGKEAARLKKQEILDHSSTEKHHDLRQSMKKCLTTLTDFYHNSLSIYRNDLIHHANEKPKWYTGYIDRLYSTTNENYDLFMHQYDQKC</sequence>
<gene>
    <name evidence="2" type="ORF">RhiirA4_487483</name>
</gene>
<feature type="domain" description="DUF8211" evidence="1">
    <location>
        <begin position="7"/>
        <end position="53"/>
    </location>
</feature>
<reference evidence="2 3" key="1">
    <citation type="submission" date="2015-10" db="EMBL/GenBank/DDBJ databases">
        <title>Genome analyses suggest a sexual origin of heterokaryosis in a supposedly ancient asexual fungus.</title>
        <authorList>
            <person name="Ropars J."/>
            <person name="Sedzielewska K."/>
            <person name="Noel J."/>
            <person name="Charron P."/>
            <person name="Farinelli L."/>
            <person name="Marton T."/>
            <person name="Kruger M."/>
            <person name="Pelin A."/>
            <person name="Brachmann A."/>
            <person name="Corradi N."/>
        </authorList>
    </citation>
    <scope>NUCLEOTIDE SEQUENCE [LARGE SCALE GENOMIC DNA]</scope>
    <source>
        <strain evidence="2 3">A4</strain>
    </source>
</reference>
<dbReference type="Proteomes" id="UP000234323">
    <property type="component" value="Unassembled WGS sequence"/>
</dbReference>
<organism evidence="2 3">
    <name type="scientific">Rhizophagus irregularis</name>
    <dbReference type="NCBI Taxonomy" id="588596"/>
    <lineage>
        <taxon>Eukaryota</taxon>
        <taxon>Fungi</taxon>
        <taxon>Fungi incertae sedis</taxon>
        <taxon>Mucoromycota</taxon>
        <taxon>Glomeromycotina</taxon>
        <taxon>Glomeromycetes</taxon>
        <taxon>Glomerales</taxon>
        <taxon>Glomeraceae</taxon>
        <taxon>Rhizophagus</taxon>
    </lineage>
</organism>
<dbReference type="Pfam" id="PF26638">
    <property type="entry name" value="DUF8211"/>
    <property type="match status" value="1"/>
</dbReference>
<keyword evidence="3" id="KW-1185">Reference proteome</keyword>
<accession>A0A2I1HSU9</accession>
<dbReference type="AlphaFoldDB" id="A0A2I1HSU9"/>
<dbReference type="VEuPathDB" id="FungiDB:RhiirFUN_005858"/>
<name>A0A2I1HSU9_9GLOM</name>